<feature type="transmembrane region" description="Helical" evidence="4">
    <location>
        <begin position="315"/>
        <end position="334"/>
    </location>
</feature>
<comment type="caution">
    <text evidence="5">The sequence shown here is derived from an EMBL/GenBank/DDBJ whole genome shotgun (WGS) entry which is preliminary data.</text>
</comment>
<feature type="transmembrane region" description="Helical" evidence="4">
    <location>
        <begin position="124"/>
        <end position="140"/>
    </location>
</feature>
<feature type="repeat" description="TPR" evidence="3">
    <location>
        <begin position="414"/>
        <end position="447"/>
    </location>
</feature>
<dbReference type="InterPro" id="IPR019734">
    <property type="entry name" value="TPR_rpt"/>
</dbReference>
<feature type="transmembrane region" description="Helical" evidence="4">
    <location>
        <begin position="57"/>
        <end position="76"/>
    </location>
</feature>
<keyword evidence="4" id="KW-1133">Transmembrane helix</keyword>
<feature type="transmembrane region" description="Helical" evidence="4">
    <location>
        <begin position="15"/>
        <end position="36"/>
    </location>
</feature>
<feature type="transmembrane region" description="Helical" evidence="4">
    <location>
        <begin position="146"/>
        <end position="167"/>
    </location>
</feature>
<sequence>MNFFEKLRKLSKLQLIFLILAVGFVVYFNSLFNGFVWDDEEQILNNVAIRSFSNLPLIFKSSTFSTGGAGLSGWYYKPLMTASFMLNYSIWRLNPFGFHLFQVLLHLINAVLVFLLFSALFKPPLVSFFLALVFAVHPVNSESVVYISAVQEVLFTFFVLGGFLILLKFKTKKSLITGAFLIFLALLSKETAILAIPIILVYFLLFEKDKVFSWIFSSLAILSGYLILRVGIAKIPFAHFSIVPISEATFSERLLTIPWEITYYLRVLLFPRILATAQHTVIKNPADFSFWGLGILVLIFLSATIWTVLKLRSKLFYFFVFWFFCSLVLILNIFPLDMTVAERWLYFPLIGFLGMMGIIFAWINQSFPSLSRLFIILSLVAIVSLGLRTIVRNSNWRSGLSLYEHDIKINKTAFDLQNNYGVELFRVGRIDEAKIHFERSISLQPKWWTSFNNLGAVYERKGDFSEAEKMYQKSIENGNYYLAYEN</sequence>
<dbReference type="AlphaFoldDB" id="A0A2M8L3N4"/>
<keyword evidence="2 3" id="KW-0802">TPR repeat</keyword>
<dbReference type="PANTHER" id="PTHR44227:SF3">
    <property type="entry name" value="PROTEIN O-MANNOSYL-TRANSFERASE TMTC4"/>
    <property type="match status" value="1"/>
</dbReference>
<evidence type="ECO:0000313" key="6">
    <source>
        <dbReference type="Proteomes" id="UP000231474"/>
    </source>
</evidence>
<feature type="transmembrane region" description="Helical" evidence="4">
    <location>
        <begin position="179"/>
        <end position="205"/>
    </location>
</feature>
<accession>A0A2M8L3N4</accession>
<dbReference type="Gene3D" id="1.25.40.10">
    <property type="entry name" value="Tetratricopeptide repeat domain"/>
    <property type="match status" value="1"/>
</dbReference>
<feature type="transmembrane region" description="Helical" evidence="4">
    <location>
        <begin position="211"/>
        <end position="228"/>
    </location>
</feature>
<dbReference type="PROSITE" id="PS50005">
    <property type="entry name" value="TPR"/>
    <property type="match status" value="2"/>
</dbReference>
<dbReference type="EMBL" id="PFEK01000039">
    <property type="protein sequence ID" value="PJE67516.1"/>
    <property type="molecule type" value="Genomic_DNA"/>
</dbReference>
<proteinExistence type="predicted"/>
<feature type="transmembrane region" description="Helical" evidence="4">
    <location>
        <begin position="346"/>
        <end position="363"/>
    </location>
</feature>
<dbReference type="Pfam" id="PF13424">
    <property type="entry name" value="TPR_12"/>
    <property type="match status" value="1"/>
</dbReference>
<gene>
    <name evidence="5" type="ORF">COU95_02015</name>
</gene>
<keyword evidence="4" id="KW-0812">Transmembrane</keyword>
<dbReference type="PANTHER" id="PTHR44227">
    <property type="match status" value="1"/>
</dbReference>
<evidence type="ECO:0000256" key="4">
    <source>
        <dbReference type="SAM" id="Phobius"/>
    </source>
</evidence>
<evidence type="ECO:0000256" key="2">
    <source>
        <dbReference type="ARBA" id="ARBA00022803"/>
    </source>
</evidence>
<keyword evidence="1" id="KW-0677">Repeat</keyword>
<feature type="transmembrane region" description="Helical" evidence="4">
    <location>
        <begin position="288"/>
        <end position="309"/>
    </location>
</feature>
<feature type="repeat" description="TPR" evidence="3">
    <location>
        <begin position="448"/>
        <end position="481"/>
    </location>
</feature>
<dbReference type="SUPFAM" id="SSF48452">
    <property type="entry name" value="TPR-like"/>
    <property type="match status" value="1"/>
</dbReference>
<feature type="transmembrane region" description="Helical" evidence="4">
    <location>
        <begin position="96"/>
        <end position="117"/>
    </location>
</feature>
<feature type="non-terminal residue" evidence="5">
    <location>
        <position position="486"/>
    </location>
</feature>
<dbReference type="InterPro" id="IPR011990">
    <property type="entry name" value="TPR-like_helical_dom_sf"/>
</dbReference>
<dbReference type="Proteomes" id="UP000231474">
    <property type="component" value="Unassembled WGS sequence"/>
</dbReference>
<name>A0A2M8L3N4_9BACT</name>
<evidence type="ECO:0000313" key="5">
    <source>
        <dbReference type="EMBL" id="PJE67516.1"/>
    </source>
</evidence>
<dbReference type="InterPro" id="IPR052346">
    <property type="entry name" value="O-mannosyl-transferase_TMTC"/>
</dbReference>
<dbReference type="SMART" id="SM00028">
    <property type="entry name" value="TPR"/>
    <property type="match status" value="2"/>
</dbReference>
<reference evidence="6" key="1">
    <citation type="submission" date="2017-09" db="EMBL/GenBank/DDBJ databases">
        <title>Depth-based differentiation of microbial function through sediment-hosted aquifers and enrichment of novel symbionts in the deep terrestrial subsurface.</title>
        <authorList>
            <person name="Probst A.J."/>
            <person name="Ladd B."/>
            <person name="Jarett J.K."/>
            <person name="Geller-Mcgrath D.E."/>
            <person name="Sieber C.M.K."/>
            <person name="Emerson J.B."/>
            <person name="Anantharaman K."/>
            <person name="Thomas B.C."/>
            <person name="Malmstrom R."/>
            <person name="Stieglmeier M."/>
            <person name="Klingl A."/>
            <person name="Woyke T."/>
            <person name="Ryan C.M."/>
            <person name="Banfield J.F."/>
        </authorList>
    </citation>
    <scope>NUCLEOTIDE SEQUENCE [LARGE SCALE GENOMIC DNA]</scope>
</reference>
<protein>
    <submittedName>
        <fullName evidence="5">Uncharacterized protein</fullName>
    </submittedName>
</protein>
<feature type="transmembrane region" description="Helical" evidence="4">
    <location>
        <begin position="369"/>
        <end position="391"/>
    </location>
</feature>
<organism evidence="5 6">
    <name type="scientific">Candidatus Shapirobacteria bacterium CG10_big_fil_rev_8_21_14_0_10_40_9</name>
    <dbReference type="NCBI Taxonomy" id="1974888"/>
    <lineage>
        <taxon>Bacteria</taxon>
        <taxon>Candidatus Shapironibacteriota</taxon>
    </lineage>
</organism>
<evidence type="ECO:0000256" key="1">
    <source>
        <dbReference type="ARBA" id="ARBA00022737"/>
    </source>
</evidence>
<evidence type="ECO:0000256" key="3">
    <source>
        <dbReference type="PROSITE-ProRule" id="PRU00339"/>
    </source>
</evidence>
<keyword evidence="4" id="KW-0472">Membrane</keyword>